<dbReference type="eggNOG" id="ENOG50337Z2">
    <property type="taxonomic scope" value="Bacteria"/>
</dbReference>
<evidence type="ECO:0000313" key="1">
    <source>
        <dbReference type="EMBL" id="EGK71732.1"/>
    </source>
</evidence>
<protein>
    <submittedName>
        <fullName evidence="1">Uncharacterized protein</fullName>
    </submittedName>
</protein>
<gene>
    <name evidence="1" type="ORF">METUNv1_01956</name>
</gene>
<comment type="caution">
    <text evidence="1">The sequence shown here is derived from an EMBL/GenBank/DDBJ whole genome shotgun (WGS) entry which is preliminary data.</text>
</comment>
<sequence length="293" mass="32838">MFKEIAVEPAALAASDLQFRYLIEKFGVAEGRLIAAFPSKWKRFVYQAAQARLRGTTELSKIEVRLRGLKDDLFYFRGRPGEGCAENWLAAAEAEHAREPFDAIIAAEGDARGAVVPAHELDAAHPCLQPNRQWHIERTAEVMARCCAPLLHAGSHIKLIDPHMDANNGRHRRPLVAFLRCVRPGARVDVFCGDGKRQDHLCRGIERALELARPDGVEVRLYLRPQATLHNRYVLTEGGGLFFSTGLDDHDDGANRTDEVGVLESAIWLVQWEKYSGDDPVACWKWQKHKGGE</sequence>
<keyword evidence="2" id="KW-1185">Reference proteome</keyword>
<organism evidence="1 2">
    <name type="scientific">Methyloversatilis universalis (strain ATCC BAA-1314 / DSM 25237 / JCM 13912 / CCUG 52030 / FAM5)</name>
    <dbReference type="NCBI Taxonomy" id="1000565"/>
    <lineage>
        <taxon>Bacteria</taxon>
        <taxon>Pseudomonadati</taxon>
        <taxon>Pseudomonadota</taxon>
        <taxon>Betaproteobacteria</taxon>
        <taxon>Nitrosomonadales</taxon>
        <taxon>Sterolibacteriaceae</taxon>
        <taxon>Methyloversatilis</taxon>
    </lineage>
</organism>
<accession>F5RCF2</accession>
<dbReference type="OrthoDB" id="9182171at2"/>
<proteinExistence type="predicted"/>
<evidence type="ECO:0000313" key="2">
    <source>
        <dbReference type="Proteomes" id="UP000005019"/>
    </source>
</evidence>
<reference evidence="1 2" key="1">
    <citation type="journal article" date="2011" name="J. Bacteriol.">
        <title>Genome sequence of Methyloversatilis universalis FAM5T, a methylotrophic representative of the order Rhodocyclales.</title>
        <authorList>
            <person name="Kittichotirat W."/>
            <person name="Good N.M."/>
            <person name="Hall R."/>
            <person name="Bringel F."/>
            <person name="Lajus A."/>
            <person name="Medigue C."/>
            <person name="Smalley N.E."/>
            <person name="Beck D."/>
            <person name="Bumgarner R."/>
            <person name="Vuilleumier S."/>
            <person name="Kalyuzhnaya M.G."/>
        </authorList>
    </citation>
    <scope>NUCLEOTIDE SEQUENCE [LARGE SCALE GENOMIC DNA]</scope>
    <source>
        <strain evidence="2">ATCC BAA-1314 / JCM 13912 / FAM5</strain>
    </source>
</reference>
<dbReference type="AlphaFoldDB" id="F5RCF2"/>
<dbReference type="RefSeq" id="WP_008061170.1">
    <property type="nucleotide sequence ID" value="NZ_AFHG01000048.1"/>
</dbReference>
<dbReference type="Proteomes" id="UP000005019">
    <property type="component" value="Unassembled WGS sequence"/>
</dbReference>
<dbReference type="EMBL" id="AFHG01000048">
    <property type="protein sequence ID" value="EGK71732.1"/>
    <property type="molecule type" value="Genomic_DNA"/>
</dbReference>
<name>F5RCF2_METUF</name>
<dbReference type="STRING" id="1000565.METUNv1_01956"/>